<name>A0A8J4X5F9_CLAMG</name>
<gene>
    <name evidence="2" type="ORF">DAT39_016439</name>
</gene>
<comment type="caution">
    <text evidence="2">The sequence shown here is derived from an EMBL/GenBank/DDBJ whole genome shotgun (WGS) entry which is preliminary data.</text>
</comment>
<reference evidence="2" key="1">
    <citation type="submission" date="2020-07" db="EMBL/GenBank/DDBJ databases">
        <title>Clarias magur genome sequencing, assembly and annotation.</title>
        <authorList>
            <person name="Kushwaha B."/>
            <person name="Kumar R."/>
            <person name="Das P."/>
            <person name="Joshi C.G."/>
            <person name="Kumar D."/>
            <person name="Nagpure N.S."/>
            <person name="Pandey M."/>
            <person name="Agarwal S."/>
            <person name="Srivastava S."/>
            <person name="Singh M."/>
            <person name="Sahoo L."/>
            <person name="Jayasankar P."/>
            <person name="Meher P.K."/>
            <person name="Koringa P.G."/>
            <person name="Iquebal M.A."/>
            <person name="Das S.P."/>
            <person name="Bit A."/>
            <person name="Patnaik S."/>
            <person name="Patel N."/>
            <person name="Shah T.M."/>
            <person name="Hinsu A."/>
            <person name="Jena J.K."/>
        </authorList>
    </citation>
    <scope>NUCLEOTIDE SEQUENCE</scope>
    <source>
        <strain evidence="2">CIFAMagur01</strain>
        <tissue evidence="2">Testis</tissue>
    </source>
</reference>
<dbReference type="AlphaFoldDB" id="A0A8J4X5F9"/>
<feature type="region of interest" description="Disordered" evidence="1">
    <location>
        <begin position="30"/>
        <end position="52"/>
    </location>
</feature>
<dbReference type="EMBL" id="QNUK01000408">
    <property type="protein sequence ID" value="KAF5893853.1"/>
    <property type="molecule type" value="Genomic_DNA"/>
</dbReference>
<organism evidence="2 3">
    <name type="scientific">Clarias magur</name>
    <name type="common">Asian catfish</name>
    <name type="synonym">Macropteronotus magur</name>
    <dbReference type="NCBI Taxonomy" id="1594786"/>
    <lineage>
        <taxon>Eukaryota</taxon>
        <taxon>Metazoa</taxon>
        <taxon>Chordata</taxon>
        <taxon>Craniata</taxon>
        <taxon>Vertebrata</taxon>
        <taxon>Euteleostomi</taxon>
        <taxon>Actinopterygii</taxon>
        <taxon>Neopterygii</taxon>
        <taxon>Teleostei</taxon>
        <taxon>Ostariophysi</taxon>
        <taxon>Siluriformes</taxon>
        <taxon>Clariidae</taxon>
        <taxon>Clarias</taxon>
    </lineage>
</organism>
<evidence type="ECO:0000313" key="3">
    <source>
        <dbReference type="Proteomes" id="UP000727407"/>
    </source>
</evidence>
<keyword evidence="3" id="KW-1185">Reference proteome</keyword>
<feature type="non-terminal residue" evidence="2">
    <location>
        <position position="52"/>
    </location>
</feature>
<sequence length="52" mass="5682">MGVVERLPCRPIFPTLAEDRPEAKCTITGSERSETGVGQERGADLTFLPHRG</sequence>
<protein>
    <submittedName>
        <fullName evidence="2">Uncharacterized protein</fullName>
    </submittedName>
</protein>
<accession>A0A8J4X5F9</accession>
<evidence type="ECO:0000313" key="2">
    <source>
        <dbReference type="EMBL" id="KAF5893853.1"/>
    </source>
</evidence>
<proteinExistence type="predicted"/>
<dbReference type="Proteomes" id="UP000727407">
    <property type="component" value="Unassembled WGS sequence"/>
</dbReference>
<evidence type="ECO:0000256" key="1">
    <source>
        <dbReference type="SAM" id="MobiDB-lite"/>
    </source>
</evidence>